<name>A0A963Z6W7_9PROT</name>
<dbReference type="EMBL" id="JAESVA010000020">
    <property type="protein sequence ID" value="MCB8883984.1"/>
    <property type="molecule type" value="Genomic_DNA"/>
</dbReference>
<dbReference type="Proteomes" id="UP000721844">
    <property type="component" value="Unassembled WGS sequence"/>
</dbReference>
<accession>A0A963Z6W7</accession>
<evidence type="ECO:0000313" key="2">
    <source>
        <dbReference type="Proteomes" id="UP000721844"/>
    </source>
</evidence>
<dbReference type="AlphaFoldDB" id="A0A963Z6W7"/>
<protein>
    <submittedName>
        <fullName evidence="1">Uncharacterized protein</fullName>
    </submittedName>
</protein>
<proteinExistence type="predicted"/>
<sequence length="106" mass="11298">MSAAVFAPFGRLVAGKRSASFNALMSRLVYGRLICDAEVEFDPRDTRPDLILMLPKTGLLPLSADLLAPLVNCLDTGGFVTVRSRNLSEIDEAAKQILTMVGGGCA</sequence>
<reference evidence="1 2" key="1">
    <citation type="journal article" date="2021" name="Microorganisms">
        <title>Acidisoma silvae sp. nov. and Acidisomacellulosilytica sp. nov., Two Acidophilic Bacteria Isolated from Decaying Wood, Hydrolyzing Cellulose and Producing Poly-3-hydroxybutyrate.</title>
        <authorList>
            <person name="Mieszkin S."/>
            <person name="Pouder E."/>
            <person name="Uroz S."/>
            <person name="Simon-Colin C."/>
            <person name="Alain K."/>
        </authorList>
    </citation>
    <scope>NUCLEOTIDE SEQUENCE [LARGE SCALE GENOMIC DNA]</scope>
    <source>
        <strain evidence="1 2">HW T5.17</strain>
    </source>
</reference>
<comment type="caution">
    <text evidence="1">The sequence shown here is derived from an EMBL/GenBank/DDBJ whole genome shotgun (WGS) entry which is preliminary data.</text>
</comment>
<organism evidence="1 2">
    <name type="scientific">Acidisoma cellulosilyticum</name>
    <dbReference type="NCBI Taxonomy" id="2802395"/>
    <lineage>
        <taxon>Bacteria</taxon>
        <taxon>Pseudomonadati</taxon>
        <taxon>Pseudomonadota</taxon>
        <taxon>Alphaproteobacteria</taxon>
        <taxon>Acetobacterales</taxon>
        <taxon>Acidocellaceae</taxon>
        <taxon>Acidisoma</taxon>
    </lineage>
</organism>
<evidence type="ECO:0000313" key="1">
    <source>
        <dbReference type="EMBL" id="MCB8883984.1"/>
    </source>
</evidence>
<keyword evidence="2" id="KW-1185">Reference proteome</keyword>
<gene>
    <name evidence="1" type="ORF">ACELLULO517_27340</name>
</gene>
<dbReference type="RefSeq" id="WP_227310724.1">
    <property type="nucleotide sequence ID" value="NZ_JAESVA010000020.1"/>
</dbReference>